<dbReference type="Pfam" id="PF25183">
    <property type="entry name" value="OMP_b-brl_4"/>
    <property type="match status" value="1"/>
</dbReference>
<dbReference type="GO" id="GO:0009279">
    <property type="term" value="C:cell outer membrane"/>
    <property type="evidence" value="ECO:0007669"/>
    <property type="project" value="UniProtKB-SubCell"/>
</dbReference>
<dbReference type="RefSeq" id="WP_188552933.1">
    <property type="nucleotide sequence ID" value="NZ_BMGT01000001.1"/>
</dbReference>
<feature type="compositionally biased region" description="Polar residues" evidence="7">
    <location>
        <begin position="1141"/>
        <end position="1156"/>
    </location>
</feature>
<accession>A0A917M1R0</accession>
<dbReference type="AlphaFoldDB" id="A0A917M1R0"/>
<reference evidence="10" key="2">
    <citation type="submission" date="2020-09" db="EMBL/GenBank/DDBJ databases">
        <authorList>
            <person name="Sun Q."/>
            <person name="Zhou Y."/>
        </authorList>
    </citation>
    <scope>NUCLEOTIDE SEQUENCE</scope>
    <source>
        <strain evidence="10">CGMCC 1.12997</strain>
    </source>
</reference>
<feature type="signal peptide" evidence="8">
    <location>
        <begin position="1"/>
        <end position="23"/>
    </location>
</feature>
<dbReference type="Gene3D" id="2.40.170.20">
    <property type="entry name" value="TonB-dependent receptor, beta-barrel domain"/>
    <property type="match status" value="1"/>
</dbReference>
<evidence type="ECO:0000256" key="1">
    <source>
        <dbReference type="ARBA" id="ARBA00004571"/>
    </source>
</evidence>
<dbReference type="GO" id="GO:0044718">
    <property type="term" value="P:siderophore transmembrane transport"/>
    <property type="evidence" value="ECO:0007669"/>
    <property type="project" value="TreeGrafter"/>
</dbReference>
<keyword evidence="2" id="KW-0813">Transport</keyword>
<sequence length="1188" mass="129149">MKIFGPVVVCFMVALSCSLPAAAQEYRGTIQGNVTDAKGYVIDGAMVEAKSGQQDYKITTNDKGYFVIPFVQPGTYTVTVKAKGFRTEQRPDLILDVAQKINLNIALTAGGETETVTVTTNPIQLSTTDASGGTVMDPEKVQNLPLNGRQVYMLMALTPGVRFTQTQFGAGGYSGTRGWDTSNAYSITGQQGITNQFLLNGAPISVQGGGPAGTWNISPSIDAVQEFKVMTITFDAQYGRVGGGAMNTILKSGSPHFHGTLFDYWRNSIFDANTYQLSQEGEAKPFHNEHDFGGTIGGPFLKHNGFFFFSYEGYRQVLPAGVVTSVPTPDMLPDASGNVNLTNYLAAVNKTNGIYDPDTTTCVVPSGNGGCTTYGRTQFANNTIPSARISPIGLKILSLFPAPNRPGYQNNYVFNGKDRYRYNMPIARVDYNFTDRTRLYGIFAWWAGYEYRNGNGFTGPAVTGNINNYRSSLTQVLDLTHTFSNTLVADVRLSFNRYYTLAPDGALSAGLAKLTPTDLGLSMPQIPTTTHTYAPEFSFSDGYPGVVGNQGDPTIFETYDLGPSITQTLGRHTLHYGGEFSLYHDVSGGIGQANGNFSFADGFTQENPFKSNKDGSSIAETLMGYANGGSVHYGFAPYESYKYFGFFVQDDWKVNDKFAVNAGLRWDEELSPRERHNRLLAGVCLTCVNPISSEITYPAGNVLPNGATMVNPMLGAVQFASDKLTAYDNQSGYWQPKLGLSFTPNRHIVFHGGYTISKAFGIELGGASAWSQDTSYNSTPDGGLHPSTSFRSGTPYPNGFIVPPGNSQGAATLVGTGFGIDQRDRKIPIVQQFTAGFEVQMPFGIVANLAYLGAHTTRLRASKQFNGLNPSDFQKGHDDPNYLDQQVPNPFYGVLPKSVSMGQNPTIQAKYLMVPYPQFDGNLYIYTYAGGYSHYNAMLAKMEKRFSGGGALSRGVSFLSAFTWSRLMSATGLLNNSGAGLVDTKPYNAVDGSDRPWDFAFSGLYGLPIGRGGTYLSNAHGLLGAVVNDWQLDWIFTNDGGTPAGFPNNDIYTCGGQYNERPAHRSWKSYLNNSENQCFTTFPEYTAVTQLPRTTKLRNPYAQQTSLGMEKKFAIREGVKAQFKAEMFNATNTPIFGGPNTGSPEQAPSRNTSVADPTQPGAWSGYGTVGSTQQNFPRQMQFSLKVLF</sequence>
<dbReference type="InterPro" id="IPR036942">
    <property type="entry name" value="Beta-barrel_TonB_sf"/>
</dbReference>
<gene>
    <name evidence="10" type="ORF">GCM10011585_09260</name>
</gene>
<dbReference type="PROSITE" id="PS51257">
    <property type="entry name" value="PROKAR_LIPOPROTEIN"/>
    <property type="match status" value="1"/>
</dbReference>
<comment type="subcellular location">
    <subcellularLocation>
        <location evidence="1">Cell outer membrane</location>
        <topology evidence="1">Multi-pass membrane protein</topology>
    </subcellularLocation>
</comment>
<evidence type="ECO:0000256" key="2">
    <source>
        <dbReference type="ARBA" id="ARBA00022448"/>
    </source>
</evidence>
<feature type="domain" description="TonB-dependent transporter Oar-like beta-barrel" evidence="9">
    <location>
        <begin position="249"/>
        <end position="1181"/>
    </location>
</feature>
<dbReference type="Proteomes" id="UP000647241">
    <property type="component" value="Unassembled WGS sequence"/>
</dbReference>
<evidence type="ECO:0000256" key="5">
    <source>
        <dbReference type="ARBA" id="ARBA00023136"/>
    </source>
</evidence>
<dbReference type="EMBL" id="BMGT01000001">
    <property type="protein sequence ID" value="GGG69361.1"/>
    <property type="molecule type" value="Genomic_DNA"/>
</dbReference>
<dbReference type="PANTHER" id="PTHR30069:SF46">
    <property type="entry name" value="OAR PROTEIN"/>
    <property type="match status" value="1"/>
</dbReference>
<dbReference type="InterPro" id="IPR057601">
    <property type="entry name" value="Oar-like_b-barrel"/>
</dbReference>
<evidence type="ECO:0000313" key="11">
    <source>
        <dbReference type="Proteomes" id="UP000647241"/>
    </source>
</evidence>
<dbReference type="Gene3D" id="2.60.40.1120">
    <property type="entry name" value="Carboxypeptidase-like, regulatory domain"/>
    <property type="match status" value="1"/>
</dbReference>
<evidence type="ECO:0000259" key="9">
    <source>
        <dbReference type="Pfam" id="PF25183"/>
    </source>
</evidence>
<keyword evidence="5" id="KW-0472">Membrane</keyword>
<dbReference type="InterPro" id="IPR039426">
    <property type="entry name" value="TonB-dep_rcpt-like"/>
</dbReference>
<keyword evidence="8" id="KW-0732">Signal</keyword>
<evidence type="ECO:0000313" key="10">
    <source>
        <dbReference type="EMBL" id="GGG69361.1"/>
    </source>
</evidence>
<evidence type="ECO:0000256" key="4">
    <source>
        <dbReference type="ARBA" id="ARBA00022692"/>
    </source>
</evidence>
<keyword evidence="6" id="KW-0998">Cell outer membrane</keyword>
<evidence type="ECO:0000256" key="6">
    <source>
        <dbReference type="ARBA" id="ARBA00023237"/>
    </source>
</evidence>
<evidence type="ECO:0000256" key="7">
    <source>
        <dbReference type="SAM" id="MobiDB-lite"/>
    </source>
</evidence>
<reference evidence="10" key="1">
    <citation type="journal article" date="2014" name="Int. J. Syst. Evol. Microbiol.">
        <title>Complete genome sequence of Corynebacterium casei LMG S-19264T (=DSM 44701T), isolated from a smear-ripened cheese.</title>
        <authorList>
            <consortium name="US DOE Joint Genome Institute (JGI-PGF)"/>
            <person name="Walter F."/>
            <person name="Albersmeier A."/>
            <person name="Kalinowski J."/>
            <person name="Ruckert C."/>
        </authorList>
    </citation>
    <scope>NUCLEOTIDE SEQUENCE</scope>
    <source>
        <strain evidence="10">CGMCC 1.12997</strain>
    </source>
</reference>
<dbReference type="InterPro" id="IPR008969">
    <property type="entry name" value="CarboxyPept-like_regulatory"/>
</dbReference>
<dbReference type="GO" id="GO:0015344">
    <property type="term" value="F:siderophore uptake transmembrane transporter activity"/>
    <property type="evidence" value="ECO:0007669"/>
    <property type="project" value="TreeGrafter"/>
</dbReference>
<proteinExistence type="predicted"/>
<feature type="chain" id="PRO_5037241349" description="TonB-dependent transporter Oar-like beta-barrel domain-containing protein" evidence="8">
    <location>
        <begin position="24"/>
        <end position="1188"/>
    </location>
</feature>
<keyword evidence="11" id="KW-1185">Reference proteome</keyword>
<keyword evidence="3" id="KW-1134">Transmembrane beta strand</keyword>
<dbReference type="Pfam" id="PF13620">
    <property type="entry name" value="CarboxypepD_reg"/>
    <property type="match status" value="1"/>
</dbReference>
<name>A0A917M1R0_9BACT</name>
<dbReference type="SUPFAM" id="SSF56935">
    <property type="entry name" value="Porins"/>
    <property type="match status" value="1"/>
</dbReference>
<organism evidence="10 11">
    <name type="scientific">Edaphobacter dinghuensis</name>
    <dbReference type="NCBI Taxonomy" id="1560005"/>
    <lineage>
        <taxon>Bacteria</taxon>
        <taxon>Pseudomonadati</taxon>
        <taxon>Acidobacteriota</taxon>
        <taxon>Terriglobia</taxon>
        <taxon>Terriglobales</taxon>
        <taxon>Acidobacteriaceae</taxon>
        <taxon>Edaphobacter</taxon>
    </lineage>
</organism>
<dbReference type="PANTHER" id="PTHR30069">
    <property type="entry name" value="TONB-DEPENDENT OUTER MEMBRANE RECEPTOR"/>
    <property type="match status" value="1"/>
</dbReference>
<protein>
    <recommendedName>
        <fullName evidence="9">TonB-dependent transporter Oar-like beta-barrel domain-containing protein</fullName>
    </recommendedName>
</protein>
<dbReference type="SUPFAM" id="SSF49464">
    <property type="entry name" value="Carboxypeptidase regulatory domain-like"/>
    <property type="match status" value="1"/>
</dbReference>
<evidence type="ECO:0000256" key="3">
    <source>
        <dbReference type="ARBA" id="ARBA00022452"/>
    </source>
</evidence>
<evidence type="ECO:0000256" key="8">
    <source>
        <dbReference type="SAM" id="SignalP"/>
    </source>
</evidence>
<keyword evidence="4" id="KW-0812">Transmembrane</keyword>
<comment type="caution">
    <text evidence="10">The sequence shown here is derived from an EMBL/GenBank/DDBJ whole genome shotgun (WGS) entry which is preliminary data.</text>
</comment>
<feature type="region of interest" description="Disordered" evidence="7">
    <location>
        <begin position="1133"/>
        <end position="1170"/>
    </location>
</feature>